<dbReference type="EMBL" id="CP001663">
    <property type="protein sequence ID" value="AFP42442.1"/>
    <property type="molecule type" value="Genomic_DNA"/>
</dbReference>
<evidence type="ECO:0000256" key="6">
    <source>
        <dbReference type="SAM" id="Phobius"/>
    </source>
</evidence>
<keyword evidence="5 6" id="KW-0472">Membrane</keyword>
<reference evidence="8 9" key="2">
    <citation type="journal article" date="2009" name="Genome Res.">
        <title>Ortho-proteogenomics: multiple proteomes investigation through orthology and a new MS-based protocol.</title>
        <authorList>
            <person name="Gallien S."/>
            <person name="Perrodou E."/>
            <person name="Carapito C."/>
            <person name="Deshayes C."/>
            <person name="Reyrat J.M."/>
            <person name="Van Dorsselaer A."/>
            <person name="Poch O."/>
            <person name="Schaeffer C."/>
            <person name="Lecompte O."/>
        </authorList>
    </citation>
    <scope>NUCLEOTIDE SEQUENCE [LARGE SCALE GENOMIC DNA]</scope>
    <source>
        <strain evidence="9">ATCC 700084 / mc(2)155</strain>
    </source>
</reference>
<sequence>MRHGTSRREVHTTGDAVSVAALALAAALLIWPSRPRRLRVPRKVSPRRRRRRMLPGLLVGAAALAWLLPLPVALTAGVVAGTVVVRRRDRAAAQHRRDESAALQGALDVLVGELRVGAHPVDAFGAAAGESGGPVAEGMRAVAARARLGADVAAGLDDVARASQLPGHWQRLAVCWRLAQTHGLALGTLMRAAHEDIVERERFSARVRAAMAGPRTTALVLAGLPLAGIALGQAIGAAPVAFLVASGAGGWLLVIGVVLACAGLLWSDRITAEVKS</sequence>
<evidence type="ECO:0000259" key="7">
    <source>
        <dbReference type="Pfam" id="PF00482"/>
    </source>
</evidence>
<proteinExistence type="predicted"/>
<feature type="transmembrane region" description="Helical" evidence="6">
    <location>
        <begin position="53"/>
        <end position="85"/>
    </location>
</feature>
<dbReference type="GO" id="GO:0005886">
    <property type="term" value="C:plasma membrane"/>
    <property type="evidence" value="ECO:0007669"/>
    <property type="project" value="UniProtKB-SubCell"/>
</dbReference>
<dbReference type="Proteomes" id="UP000006158">
    <property type="component" value="Chromosome"/>
</dbReference>
<evidence type="ECO:0000256" key="1">
    <source>
        <dbReference type="ARBA" id="ARBA00004651"/>
    </source>
</evidence>
<organism evidence="8 9">
    <name type="scientific">Mycolicibacterium smegmatis (strain ATCC 700084 / mc(2)155)</name>
    <name type="common">Mycobacterium smegmatis</name>
    <dbReference type="NCBI Taxonomy" id="246196"/>
    <lineage>
        <taxon>Bacteria</taxon>
        <taxon>Bacillati</taxon>
        <taxon>Actinomycetota</taxon>
        <taxon>Actinomycetes</taxon>
        <taxon>Mycobacteriales</taxon>
        <taxon>Mycobacteriaceae</taxon>
        <taxon>Mycolicibacterium</taxon>
    </lineage>
</organism>
<evidence type="ECO:0000313" key="9">
    <source>
        <dbReference type="Proteomes" id="UP000006158"/>
    </source>
</evidence>
<dbReference type="PANTHER" id="PTHR35007:SF4">
    <property type="entry name" value="CONSERVED TRANSMEMBRANE PROTEIN-RELATED"/>
    <property type="match status" value="1"/>
</dbReference>
<accession>I7GA76</accession>
<name>I7GA76_MYCS2</name>
<evidence type="ECO:0000256" key="2">
    <source>
        <dbReference type="ARBA" id="ARBA00022475"/>
    </source>
</evidence>
<dbReference type="AlphaFoldDB" id="I7GA76"/>
<evidence type="ECO:0000256" key="4">
    <source>
        <dbReference type="ARBA" id="ARBA00022989"/>
    </source>
</evidence>
<dbReference type="PATRIC" id="fig|246196.56.peg.6132"/>
<feature type="domain" description="Type II secretion system protein GspF" evidence="7">
    <location>
        <begin position="107"/>
        <end position="230"/>
    </location>
</feature>
<protein>
    <submittedName>
        <fullName evidence="8">Type II secretion system protein</fullName>
    </submittedName>
</protein>
<dbReference type="KEGG" id="msg:MSMEI_6010"/>
<feature type="transmembrane region" description="Helical" evidence="6">
    <location>
        <begin position="12"/>
        <end position="33"/>
    </location>
</feature>
<evidence type="ECO:0000256" key="5">
    <source>
        <dbReference type="ARBA" id="ARBA00023136"/>
    </source>
</evidence>
<dbReference type="PANTHER" id="PTHR35007">
    <property type="entry name" value="INTEGRAL MEMBRANE PROTEIN-RELATED"/>
    <property type="match status" value="1"/>
</dbReference>
<evidence type="ECO:0000313" key="8">
    <source>
        <dbReference type="EMBL" id="AFP42442.1"/>
    </source>
</evidence>
<feature type="transmembrane region" description="Helical" evidence="6">
    <location>
        <begin position="218"/>
        <end position="242"/>
    </location>
</feature>
<evidence type="ECO:0000256" key="3">
    <source>
        <dbReference type="ARBA" id="ARBA00022692"/>
    </source>
</evidence>
<gene>
    <name evidence="8" type="ordered locus">MSMEI_6010</name>
</gene>
<keyword evidence="4 6" id="KW-1133">Transmembrane helix</keyword>
<dbReference type="InterPro" id="IPR018076">
    <property type="entry name" value="T2SS_GspF_dom"/>
</dbReference>
<dbReference type="Pfam" id="PF00482">
    <property type="entry name" value="T2SSF"/>
    <property type="match status" value="1"/>
</dbReference>
<keyword evidence="3 6" id="KW-0812">Transmembrane</keyword>
<reference evidence="8 9" key="1">
    <citation type="journal article" date="2007" name="Genome Biol.">
        <title>Interrupted coding sequences in Mycobacterium smegmatis: authentic mutations or sequencing errors?</title>
        <authorList>
            <person name="Deshayes C."/>
            <person name="Perrodou E."/>
            <person name="Gallien S."/>
            <person name="Euphrasie D."/>
            <person name="Schaeffer C."/>
            <person name="Van-Dorsselaer A."/>
            <person name="Poch O."/>
            <person name="Lecompte O."/>
            <person name="Reyrat J.M."/>
        </authorList>
    </citation>
    <scope>NUCLEOTIDE SEQUENCE [LARGE SCALE GENOMIC DNA]</scope>
    <source>
        <strain evidence="9">ATCC 700084 / mc(2)155</strain>
    </source>
</reference>
<feature type="transmembrane region" description="Helical" evidence="6">
    <location>
        <begin position="248"/>
        <end position="266"/>
    </location>
</feature>
<keyword evidence="2" id="KW-1003">Cell membrane</keyword>
<comment type="subcellular location">
    <subcellularLocation>
        <location evidence="1">Cell membrane</location>
        <topology evidence="1">Multi-pass membrane protein</topology>
    </subcellularLocation>
</comment>